<dbReference type="InterPro" id="IPR045191">
    <property type="entry name" value="MBR1/2-like"/>
</dbReference>
<evidence type="ECO:0000313" key="13">
    <source>
        <dbReference type="Proteomes" id="UP001279734"/>
    </source>
</evidence>
<evidence type="ECO:0000259" key="11">
    <source>
        <dbReference type="PROSITE" id="PS50089"/>
    </source>
</evidence>
<dbReference type="GO" id="GO:0010228">
    <property type="term" value="P:vegetative to reproductive phase transition of meristem"/>
    <property type="evidence" value="ECO:0007669"/>
    <property type="project" value="UniProtKB-ARBA"/>
</dbReference>
<dbReference type="GO" id="GO:0061630">
    <property type="term" value="F:ubiquitin protein ligase activity"/>
    <property type="evidence" value="ECO:0007669"/>
    <property type="project" value="UniProtKB-EC"/>
</dbReference>
<dbReference type="PANTHER" id="PTHR22937">
    <property type="entry name" value="E3 UBIQUITIN-PROTEIN LIGASE RNF165"/>
    <property type="match status" value="1"/>
</dbReference>
<dbReference type="EC" id="2.3.2.27" evidence="3"/>
<dbReference type="InterPro" id="IPR013083">
    <property type="entry name" value="Znf_RING/FYVE/PHD"/>
</dbReference>
<evidence type="ECO:0000256" key="1">
    <source>
        <dbReference type="ARBA" id="ARBA00000900"/>
    </source>
</evidence>
<keyword evidence="13" id="KW-1185">Reference proteome</keyword>
<comment type="caution">
    <text evidence="12">The sequence shown here is derived from an EMBL/GenBank/DDBJ whole genome shotgun (WGS) entry which is preliminary data.</text>
</comment>
<feature type="region of interest" description="Disordered" evidence="10">
    <location>
        <begin position="455"/>
        <end position="491"/>
    </location>
</feature>
<dbReference type="SUPFAM" id="SSF57850">
    <property type="entry name" value="RING/U-box"/>
    <property type="match status" value="1"/>
</dbReference>
<organism evidence="12 13">
    <name type="scientific">Nepenthes gracilis</name>
    <name type="common">Slender pitcher plant</name>
    <dbReference type="NCBI Taxonomy" id="150966"/>
    <lineage>
        <taxon>Eukaryota</taxon>
        <taxon>Viridiplantae</taxon>
        <taxon>Streptophyta</taxon>
        <taxon>Embryophyta</taxon>
        <taxon>Tracheophyta</taxon>
        <taxon>Spermatophyta</taxon>
        <taxon>Magnoliopsida</taxon>
        <taxon>eudicotyledons</taxon>
        <taxon>Gunneridae</taxon>
        <taxon>Pentapetalae</taxon>
        <taxon>Caryophyllales</taxon>
        <taxon>Nepenthaceae</taxon>
        <taxon>Nepenthes</taxon>
    </lineage>
</organism>
<evidence type="ECO:0000256" key="7">
    <source>
        <dbReference type="ARBA" id="ARBA00022786"/>
    </source>
</evidence>
<keyword evidence="7" id="KW-0833">Ubl conjugation pathway</keyword>
<feature type="domain" description="RING-type" evidence="11">
    <location>
        <begin position="675"/>
        <end position="716"/>
    </location>
</feature>
<keyword evidence="8" id="KW-0862">Zinc</keyword>
<name>A0AAD3T432_NEPGR</name>
<dbReference type="Pfam" id="PF13639">
    <property type="entry name" value="zf-RING_2"/>
    <property type="match status" value="1"/>
</dbReference>
<proteinExistence type="predicted"/>
<dbReference type="InterPro" id="IPR001841">
    <property type="entry name" value="Znf_RING"/>
</dbReference>
<dbReference type="EMBL" id="BSYO01000026">
    <property type="protein sequence ID" value="GMH23238.1"/>
    <property type="molecule type" value="Genomic_DNA"/>
</dbReference>
<feature type="compositionally biased region" description="Polar residues" evidence="10">
    <location>
        <begin position="532"/>
        <end position="548"/>
    </location>
</feature>
<dbReference type="Proteomes" id="UP001279734">
    <property type="component" value="Unassembled WGS sequence"/>
</dbReference>
<evidence type="ECO:0000256" key="5">
    <source>
        <dbReference type="ARBA" id="ARBA00022723"/>
    </source>
</evidence>
<dbReference type="GO" id="GO:0008270">
    <property type="term" value="F:zinc ion binding"/>
    <property type="evidence" value="ECO:0007669"/>
    <property type="project" value="UniProtKB-KW"/>
</dbReference>
<feature type="region of interest" description="Disordered" evidence="10">
    <location>
        <begin position="387"/>
        <end position="426"/>
    </location>
</feature>
<feature type="region of interest" description="Disordered" evidence="10">
    <location>
        <begin position="172"/>
        <end position="224"/>
    </location>
</feature>
<gene>
    <name evidence="12" type="ORF">Nepgr_025081</name>
</gene>
<feature type="region of interest" description="Disordered" evidence="10">
    <location>
        <begin position="527"/>
        <end position="548"/>
    </location>
</feature>
<protein>
    <recommendedName>
        <fullName evidence="3">RING-type E3 ubiquitin transferase</fullName>
        <ecNumber evidence="3">2.3.2.27</ecNumber>
    </recommendedName>
</protein>
<evidence type="ECO:0000256" key="2">
    <source>
        <dbReference type="ARBA" id="ARBA00004906"/>
    </source>
</evidence>
<evidence type="ECO:0000256" key="4">
    <source>
        <dbReference type="ARBA" id="ARBA00022679"/>
    </source>
</evidence>
<evidence type="ECO:0000256" key="9">
    <source>
        <dbReference type="PROSITE-ProRule" id="PRU00175"/>
    </source>
</evidence>
<dbReference type="AlphaFoldDB" id="A0AAD3T432"/>
<accession>A0AAD3T432</accession>
<comment type="catalytic activity">
    <reaction evidence="1">
        <text>S-ubiquitinyl-[E2 ubiquitin-conjugating enzyme]-L-cysteine + [acceptor protein]-L-lysine = [E2 ubiquitin-conjugating enzyme]-L-cysteine + N(6)-ubiquitinyl-[acceptor protein]-L-lysine.</text>
        <dbReference type="EC" id="2.3.2.27"/>
    </reaction>
</comment>
<evidence type="ECO:0000256" key="6">
    <source>
        <dbReference type="ARBA" id="ARBA00022771"/>
    </source>
</evidence>
<evidence type="ECO:0000256" key="3">
    <source>
        <dbReference type="ARBA" id="ARBA00012483"/>
    </source>
</evidence>
<dbReference type="PROSITE" id="PS50089">
    <property type="entry name" value="ZF_RING_2"/>
    <property type="match status" value="1"/>
</dbReference>
<keyword evidence="4" id="KW-0808">Transferase</keyword>
<evidence type="ECO:0000256" key="8">
    <source>
        <dbReference type="ARBA" id="ARBA00022833"/>
    </source>
</evidence>
<dbReference type="FunFam" id="3.30.40.10:FF:000309">
    <property type="entry name" value="E3 ubiquitin-protein ligase MBR2"/>
    <property type="match status" value="1"/>
</dbReference>
<feature type="compositionally biased region" description="Low complexity" evidence="10">
    <location>
        <begin position="457"/>
        <end position="478"/>
    </location>
</feature>
<dbReference type="Gene3D" id="3.30.40.10">
    <property type="entry name" value="Zinc/RING finger domain, C3HC4 (zinc finger)"/>
    <property type="match status" value="1"/>
</dbReference>
<feature type="compositionally biased region" description="Low complexity" evidence="10">
    <location>
        <begin position="187"/>
        <end position="200"/>
    </location>
</feature>
<dbReference type="PANTHER" id="PTHR22937:SF224">
    <property type="entry name" value="E3 UBIQUITIN-PROTEIN LIGASE MBR1-RELATED"/>
    <property type="match status" value="1"/>
</dbReference>
<dbReference type="GO" id="GO:0043161">
    <property type="term" value="P:proteasome-mediated ubiquitin-dependent protein catabolic process"/>
    <property type="evidence" value="ECO:0007669"/>
    <property type="project" value="UniProtKB-ARBA"/>
</dbReference>
<comment type="pathway">
    <text evidence="2">Protein modification; protein ubiquitination.</text>
</comment>
<keyword evidence="6 9" id="KW-0863">Zinc-finger</keyword>
<keyword evidence="5" id="KW-0479">Metal-binding</keyword>
<evidence type="ECO:0000256" key="10">
    <source>
        <dbReference type="SAM" id="MobiDB-lite"/>
    </source>
</evidence>
<evidence type="ECO:0000313" key="12">
    <source>
        <dbReference type="EMBL" id="GMH23238.1"/>
    </source>
</evidence>
<sequence>MQGQESAVGSVPNIINFDYGSTSSNAGMDQQICWNNLCNPAESRHADYRVSGSGSDAYISPLSQPGRNLSRWSIGASNSSDPQNLINHDEQMLLNGWPSSVVASSSIVPRLETQQYESASIISRNNVNLTPNSNQIDNGASFGQCSNSGSTSQNYDLNVEILGRVGGEVMECSNSSKSGGLENKLVSSASSSSDPFASSSGSGGFLVEEDGVRPGSSSDGPRLSRKRKVFEANAGQSSCCGSIWPAVSSCCDVGGSAHLSTPSETTLSGSSHPEVDPHLGLGIGGTSNGHDSNAAGGAESSQRNYLIGMNFSSHEESIPPNNAFLLGSNNGNSDVPSDHQPLRLMPVNPPLDLMSPPPPDTAAPRRQPAVLRLPSLRHHMQALRWNGVPGSRPGSSSTAAAAVPGGRDAPLNEDSSSRTMPRNISEHPMFTPVTEMRNSAQNLSNWSVTAGNITMPSNVASSSHVGPSSSSHSSSGPNRVSHRHTQSQYSQRLAEYVHRSLLSSAGSEIAVPGRDFSAHRSVPVTGQEVVLPSSSRNQGHNRSYSSRSASWIERQGEGVIGIPYSWRTLAAAGEGRSRLVSEIRNVLDIMRRGELQFEDVMNLDQTVLFGMADIHDQHRDMRLDVDNMSYEELLSLEERIGNVCTGLNEETVLSRMQQYKYISTMRDVQTEVELCCICREEYNDWEDLGILDCGHDFHTDCIKQWLAQKNLCPICKTTALATT</sequence>
<reference evidence="12" key="1">
    <citation type="submission" date="2023-05" db="EMBL/GenBank/DDBJ databases">
        <title>Nepenthes gracilis genome sequencing.</title>
        <authorList>
            <person name="Fukushima K."/>
        </authorList>
    </citation>
    <scope>NUCLEOTIDE SEQUENCE</scope>
    <source>
        <strain evidence="12">SING2019-196</strain>
    </source>
</reference>
<dbReference type="SMART" id="SM00184">
    <property type="entry name" value="RING"/>
    <property type="match status" value="1"/>
</dbReference>
<feature type="compositionally biased region" description="Polar residues" evidence="10">
    <location>
        <begin position="413"/>
        <end position="422"/>
    </location>
</feature>